<evidence type="ECO:0000313" key="3">
    <source>
        <dbReference type="EMBL" id="KAF2802966.1"/>
    </source>
</evidence>
<evidence type="ECO:0000256" key="1">
    <source>
        <dbReference type="SAM" id="Phobius"/>
    </source>
</evidence>
<keyword evidence="1" id="KW-0472">Membrane</keyword>
<evidence type="ECO:0000313" key="4">
    <source>
        <dbReference type="Proteomes" id="UP000504636"/>
    </source>
</evidence>
<evidence type="ECO:0000313" key="5">
    <source>
        <dbReference type="RefSeq" id="XP_033569930.1"/>
    </source>
</evidence>
<name>A0A6A6Y2C2_9PEZI</name>
<organism evidence="3">
    <name type="scientific">Mytilinidion resinicola</name>
    <dbReference type="NCBI Taxonomy" id="574789"/>
    <lineage>
        <taxon>Eukaryota</taxon>
        <taxon>Fungi</taxon>
        <taxon>Dikarya</taxon>
        <taxon>Ascomycota</taxon>
        <taxon>Pezizomycotina</taxon>
        <taxon>Dothideomycetes</taxon>
        <taxon>Pleosporomycetidae</taxon>
        <taxon>Mytilinidiales</taxon>
        <taxon>Mytilinidiaceae</taxon>
        <taxon>Mytilinidion</taxon>
    </lineage>
</organism>
<dbReference type="Pfam" id="PF24803">
    <property type="entry name" value="DUF7704"/>
    <property type="match status" value="1"/>
</dbReference>
<dbReference type="PANTHER" id="PTHR37019:SF2">
    <property type="entry name" value="EXPERA DOMAIN-CONTAINING PROTEIN"/>
    <property type="match status" value="1"/>
</dbReference>
<feature type="domain" description="DUF7704" evidence="2">
    <location>
        <begin position="2"/>
        <end position="142"/>
    </location>
</feature>
<proteinExistence type="predicted"/>
<accession>A0A6A6Y2C2</accession>
<dbReference type="AlphaFoldDB" id="A0A6A6Y2C2"/>
<reference evidence="3 5" key="1">
    <citation type="journal article" date="2020" name="Stud. Mycol.">
        <title>101 Dothideomycetes genomes: a test case for predicting lifestyles and emergence of pathogens.</title>
        <authorList>
            <person name="Haridas S."/>
            <person name="Albert R."/>
            <person name="Binder M."/>
            <person name="Bloem J."/>
            <person name="Labutti K."/>
            <person name="Salamov A."/>
            <person name="Andreopoulos B."/>
            <person name="Baker S."/>
            <person name="Barry K."/>
            <person name="Bills G."/>
            <person name="Bluhm B."/>
            <person name="Cannon C."/>
            <person name="Castanera R."/>
            <person name="Culley D."/>
            <person name="Daum C."/>
            <person name="Ezra D."/>
            <person name="Gonzalez J."/>
            <person name="Henrissat B."/>
            <person name="Kuo A."/>
            <person name="Liang C."/>
            <person name="Lipzen A."/>
            <person name="Lutzoni F."/>
            <person name="Magnuson J."/>
            <person name="Mondo S."/>
            <person name="Nolan M."/>
            <person name="Ohm R."/>
            <person name="Pangilinan J."/>
            <person name="Park H.-J."/>
            <person name="Ramirez L."/>
            <person name="Alfaro M."/>
            <person name="Sun H."/>
            <person name="Tritt A."/>
            <person name="Yoshinaga Y."/>
            <person name="Zwiers L.-H."/>
            <person name="Turgeon B."/>
            <person name="Goodwin S."/>
            <person name="Spatafora J."/>
            <person name="Crous P."/>
            <person name="Grigoriev I."/>
        </authorList>
    </citation>
    <scope>NUCLEOTIDE SEQUENCE</scope>
    <source>
        <strain evidence="3 5">CBS 304.34</strain>
    </source>
</reference>
<feature type="transmembrane region" description="Helical" evidence="1">
    <location>
        <begin position="55"/>
        <end position="74"/>
    </location>
</feature>
<gene>
    <name evidence="3 5" type="ORF">BDZ99DRAFT_468622</name>
</gene>
<dbReference type="OrthoDB" id="2937326at2759"/>
<feature type="transmembrane region" description="Helical" evidence="1">
    <location>
        <begin position="86"/>
        <end position="106"/>
    </location>
</feature>
<protein>
    <recommendedName>
        <fullName evidence="2">DUF7704 domain-containing protein</fullName>
    </recommendedName>
</protein>
<dbReference type="Proteomes" id="UP000504636">
    <property type="component" value="Unplaced"/>
</dbReference>
<dbReference type="PANTHER" id="PTHR37019">
    <property type="entry name" value="CHROMOSOME 1, WHOLE GENOME SHOTGUN SEQUENCE"/>
    <property type="match status" value="1"/>
</dbReference>
<keyword evidence="4" id="KW-1185">Reference proteome</keyword>
<reference evidence="5" key="2">
    <citation type="submission" date="2020-04" db="EMBL/GenBank/DDBJ databases">
        <authorList>
            <consortium name="NCBI Genome Project"/>
        </authorList>
    </citation>
    <scope>NUCLEOTIDE SEQUENCE</scope>
    <source>
        <strain evidence="5">CBS 304.34</strain>
    </source>
</reference>
<keyword evidence="1" id="KW-0812">Transmembrane</keyword>
<feature type="transmembrane region" description="Helical" evidence="1">
    <location>
        <begin position="12"/>
        <end position="35"/>
    </location>
</feature>
<sequence>MASKLPTFPRTVFTIIEPLSTAAGYLGPLLAPASFVSSQSPFEPPHPLYLTEHVLALQLGNCYGLLALLGLFILNTTDELKTVRAYLLALWIADIGHIVVTLWGLGADGWSVSSWNGMAWGNVGFTALLFAVRSIYFLGLFGGDDDDDDEKAEKVKKV</sequence>
<evidence type="ECO:0000259" key="2">
    <source>
        <dbReference type="Pfam" id="PF24803"/>
    </source>
</evidence>
<dbReference type="EMBL" id="MU003720">
    <property type="protein sequence ID" value="KAF2802966.1"/>
    <property type="molecule type" value="Genomic_DNA"/>
</dbReference>
<dbReference type="InterPro" id="IPR056121">
    <property type="entry name" value="DUF7704"/>
</dbReference>
<reference evidence="5" key="3">
    <citation type="submission" date="2025-04" db="UniProtKB">
        <authorList>
            <consortium name="RefSeq"/>
        </authorList>
    </citation>
    <scope>IDENTIFICATION</scope>
    <source>
        <strain evidence="5">CBS 304.34</strain>
    </source>
</reference>
<keyword evidence="1" id="KW-1133">Transmembrane helix</keyword>
<feature type="transmembrane region" description="Helical" evidence="1">
    <location>
        <begin position="118"/>
        <end position="141"/>
    </location>
</feature>
<dbReference type="GeneID" id="54462191"/>
<dbReference type="RefSeq" id="XP_033569930.1">
    <property type="nucleotide sequence ID" value="XM_033721298.1"/>
</dbReference>